<sequence length="666" mass="69821">MVSEVTRMTVLRRAVQTTVAASTGFYLCLYGFDEPVAALYALFAPIALGPLSSISGAGRQRATVMLRALPFGLLLVALGTALAASTWAAVAGMAIVGFVLGFAPVGGPRSAGAAPGLQLFYILACFPPYAPQTLPARLIGAGLGVLALAASSSLLFPGTSAPGYRARLADALDTAAAGADSHVPVTRLREAGEQLRLSYVPPGKRPTGPGRTDRALTQAGAATRRLLQGLAELSAARGAAAVTDPSCDELLAHVAGVCTSAGASLRAGAGTPSVASLEATMERIQAERIRRSAPPHRSDFGVLRRQSSVLEIAAAAWIAVTALGIAERGRRPLPTPGDVFWYADLPTRHLWGRRISANLTRRSVWFQNAVRVALGLAAARLVAGTLDLAHGFWVLLAVLTLGRTTVGATWSAVRQAIAGNLVGAAAAGVLLLTVGQHSDVYAAMLVPVMLVAFVLGPLWGIVYAQGLFTFLVALVFAQVTPVSWQLSEVRLIDVVTGSTVGLLCGLLAWPAGGHREVRRTMADLLRACGDLIPPTADLVTNPAAPSHASLPTLPLLHRLRLAEAAYAQYRNEPTTDQERAPADWHAVLIVAHETLEGTHRLLRFDLTATGPPPDGRRPTQAVPEQAVAQPVLVDLDAWLTGIARQLDRITASVPTSPARRAPTRAH</sequence>
<dbReference type="EMBL" id="VZRB01000014">
    <property type="protein sequence ID" value="KAB1144709.1"/>
    <property type="molecule type" value="Genomic_DNA"/>
</dbReference>
<feature type="transmembrane region" description="Helical" evidence="5">
    <location>
        <begin position="136"/>
        <end position="157"/>
    </location>
</feature>
<name>A0A6H9UZA6_9ACTN</name>
<feature type="transmembrane region" description="Helical" evidence="5">
    <location>
        <begin position="466"/>
        <end position="484"/>
    </location>
</feature>
<proteinExistence type="predicted"/>
<feature type="transmembrane region" description="Helical" evidence="5">
    <location>
        <begin position="389"/>
        <end position="410"/>
    </location>
</feature>
<evidence type="ECO:0000256" key="1">
    <source>
        <dbReference type="ARBA" id="ARBA00004141"/>
    </source>
</evidence>
<dbReference type="GO" id="GO:0016020">
    <property type="term" value="C:membrane"/>
    <property type="evidence" value="ECO:0007669"/>
    <property type="project" value="UniProtKB-SubCell"/>
</dbReference>
<evidence type="ECO:0000313" key="7">
    <source>
        <dbReference type="EMBL" id="KAB1144709.1"/>
    </source>
</evidence>
<feature type="transmembrane region" description="Helical" evidence="5">
    <location>
        <begin position="440"/>
        <end position="459"/>
    </location>
</feature>
<evidence type="ECO:0000313" key="8">
    <source>
        <dbReference type="Proteomes" id="UP000442707"/>
    </source>
</evidence>
<dbReference type="AlphaFoldDB" id="A0A6H9UZA6"/>
<keyword evidence="2 5" id="KW-0812">Transmembrane</keyword>
<evidence type="ECO:0000256" key="3">
    <source>
        <dbReference type="ARBA" id="ARBA00022989"/>
    </source>
</evidence>
<evidence type="ECO:0000256" key="2">
    <source>
        <dbReference type="ARBA" id="ARBA00022692"/>
    </source>
</evidence>
<dbReference type="Proteomes" id="UP000442707">
    <property type="component" value="Unassembled WGS sequence"/>
</dbReference>
<feature type="transmembrane region" description="Helical" evidence="5">
    <location>
        <begin position="38"/>
        <end position="57"/>
    </location>
</feature>
<feature type="transmembrane region" description="Helical" evidence="5">
    <location>
        <begin position="87"/>
        <end position="105"/>
    </location>
</feature>
<reference evidence="7 8" key="1">
    <citation type="submission" date="2019-09" db="EMBL/GenBank/DDBJ databases">
        <title>Screening of Novel Bioactive Compounds from Soil-Associated.</title>
        <authorList>
            <person name="Zhao S."/>
        </authorList>
    </citation>
    <scope>NUCLEOTIDE SEQUENCE [LARGE SCALE GENOMIC DNA]</scope>
    <source>
        <strain evidence="7 8">HIT-DPA4</strain>
    </source>
</reference>
<feature type="transmembrane region" description="Helical" evidence="5">
    <location>
        <begin position="490"/>
        <end position="509"/>
    </location>
</feature>
<comment type="caution">
    <text evidence="7">The sequence shown here is derived from an EMBL/GenBank/DDBJ whole genome shotgun (WGS) entry which is preliminary data.</text>
</comment>
<gene>
    <name evidence="7" type="ORF">F7R91_20945</name>
</gene>
<keyword evidence="3 5" id="KW-1133">Transmembrane helix</keyword>
<keyword evidence="4 5" id="KW-0472">Membrane</keyword>
<evidence type="ECO:0000256" key="4">
    <source>
        <dbReference type="ARBA" id="ARBA00023136"/>
    </source>
</evidence>
<dbReference type="InterPro" id="IPR049453">
    <property type="entry name" value="Memb_transporter_dom"/>
</dbReference>
<evidence type="ECO:0000256" key="5">
    <source>
        <dbReference type="SAM" id="Phobius"/>
    </source>
</evidence>
<feature type="domain" description="Integral membrane bound transporter" evidence="6">
    <location>
        <begin position="381"/>
        <end position="504"/>
    </location>
</feature>
<organism evidence="7 8">
    <name type="scientific">Streptomyces luteolifulvus</name>
    <dbReference type="NCBI Taxonomy" id="2615112"/>
    <lineage>
        <taxon>Bacteria</taxon>
        <taxon>Bacillati</taxon>
        <taxon>Actinomycetota</taxon>
        <taxon>Actinomycetes</taxon>
        <taxon>Kitasatosporales</taxon>
        <taxon>Streptomycetaceae</taxon>
        <taxon>Streptomyces</taxon>
    </lineage>
</organism>
<keyword evidence="8" id="KW-1185">Reference proteome</keyword>
<comment type="subcellular location">
    <subcellularLocation>
        <location evidence="1">Membrane</location>
        <topology evidence="1">Multi-pass membrane protein</topology>
    </subcellularLocation>
</comment>
<feature type="transmembrane region" description="Helical" evidence="5">
    <location>
        <begin position="417"/>
        <end position="434"/>
    </location>
</feature>
<evidence type="ECO:0000259" key="6">
    <source>
        <dbReference type="Pfam" id="PF13515"/>
    </source>
</evidence>
<accession>A0A6H9UZA6</accession>
<protein>
    <submittedName>
        <fullName evidence="7">FUSC family protein</fullName>
    </submittedName>
</protein>
<dbReference type="Pfam" id="PF13515">
    <property type="entry name" value="FUSC_2"/>
    <property type="match status" value="1"/>
</dbReference>